<evidence type="ECO:0000313" key="2">
    <source>
        <dbReference type="EMBL" id="HHJ51650.1"/>
    </source>
</evidence>
<dbReference type="SMART" id="SM00481">
    <property type="entry name" value="POLIIIAc"/>
    <property type="match status" value="1"/>
</dbReference>
<dbReference type="Gene3D" id="3.20.20.140">
    <property type="entry name" value="Metal-dependent hydrolases"/>
    <property type="match status" value="1"/>
</dbReference>
<sequence>MNKAVKNLFHYNGIIHVHSTYSDGTKSIPRIAAIAGELDVDFLLITDHNTIQGKLDNLEGWYGRVLVGIGCELNDPQDHNHYLAFDVKETIPYPLPAQEYLCRVRQQGGFGFVAHPFENRSSMPEYPPYPWTLWDSDCFDGIEIWNQMSEWMEGLTHRNKYLRALHPRRSIVAPKPETLRKWDELNNSRKVPAIGGVDAHGHIHKLWGFIPKKIFPYKVSFRTIRTHVLVSEKITPETDYRQALNILYDALRAGRSFISHNYLGDASAFRFWAENGSEQATMGQSLKWEEGTALRVSLPTAAECTVIRNGLRIARKSGKGLNFPIAEKGVYRIEVRRKKRLWILANHIRIL</sequence>
<dbReference type="GO" id="GO:0035312">
    <property type="term" value="F:5'-3' DNA exonuclease activity"/>
    <property type="evidence" value="ECO:0007669"/>
    <property type="project" value="TreeGrafter"/>
</dbReference>
<proteinExistence type="predicted"/>
<reference evidence="2" key="1">
    <citation type="journal article" date="2020" name="mSystems">
        <title>Genome- and Community-Level Interaction Insights into Carbon Utilization and Element Cycling Functions of Hydrothermarchaeota in Hydrothermal Sediment.</title>
        <authorList>
            <person name="Zhou Z."/>
            <person name="Liu Y."/>
            <person name="Xu W."/>
            <person name="Pan J."/>
            <person name="Luo Z.H."/>
            <person name="Li M."/>
        </authorList>
    </citation>
    <scope>NUCLEOTIDE SEQUENCE [LARGE SCALE GENOMIC DNA]</scope>
    <source>
        <strain evidence="2">HyVt-527</strain>
    </source>
</reference>
<gene>
    <name evidence="2" type="ORF">ENJ89_00520</name>
</gene>
<dbReference type="EMBL" id="DROD01000032">
    <property type="protein sequence ID" value="HHJ51650.1"/>
    <property type="molecule type" value="Genomic_DNA"/>
</dbReference>
<dbReference type="InterPro" id="IPR052018">
    <property type="entry name" value="PHP_domain"/>
</dbReference>
<dbReference type="CDD" id="cd07432">
    <property type="entry name" value="PHP_HisPPase"/>
    <property type="match status" value="1"/>
</dbReference>
<dbReference type="SUPFAM" id="SSF89550">
    <property type="entry name" value="PHP domain-like"/>
    <property type="match status" value="1"/>
</dbReference>
<dbReference type="Proteomes" id="UP000886124">
    <property type="component" value="Unassembled WGS sequence"/>
</dbReference>
<dbReference type="PANTHER" id="PTHR42924">
    <property type="entry name" value="EXONUCLEASE"/>
    <property type="match status" value="1"/>
</dbReference>
<dbReference type="GO" id="GO:0004534">
    <property type="term" value="F:5'-3' RNA exonuclease activity"/>
    <property type="evidence" value="ECO:0007669"/>
    <property type="project" value="TreeGrafter"/>
</dbReference>
<dbReference type="PANTHER" id="PTHR42924:SF3">
    <property type="entry name" value="POLYMERASE_HISTIDINOL PHOSPHATASE N-TERMINAL DOMAIN-CONTAINING PROTEIN"/>
    <property type="match status" value="1"/>
</dbReference>
<dbReference type="InterPro" id="IPR016195">
    <property type="entry name" value="Pol/histidinol_Pase-like"/>
</dbReference>
<dbReference type="AlphaFoldDB" id="A0A7V5PN02"/>
<comment type="caution">
    <text evidence="2">The sequence shown here is derived from an EMBL/GenBank/DDBJ whole genome shotgun (WGS) entry which is preliminary data.</text>
</comment>
<evidence type="ECO:0000259" key="1">
    <source>
        <dbReference type="SMART" id="SM00481"/>
    </source>
</evidence>
<name>A0A7V5PN02_CALAY</name>
<feature type="domain" description="Polymerase/histidinol phosphatase N-terminal" evidence="1">
    <location>
        <begin position="13"/>
        <end position="75"/>
    </location>
</feature>
<protein>
    <submittedName>
        <fullName evidence="2">Histidinol-phosphatase</fullName>
    </submittedName>
</protein>
<organism evidence="2">
    <name type="scientific">Caldithrix abyssi</name>
    <dbReference type="NCBI Taxonomy" id="187145"/>
    <lineage>
        <taxon>Bacteria</taxon>
        <taxon>Pseudomonadati</taxon>
        <taxon>Calditrichota</taxon>
        <taxon>Calditrichia</taxon>
        <taxon>Calditrichales</taxon>
        <taxon>Calditrichaceae</taxon>
        <taxon>Caldithrix</taxon>
    </lineage>
</organism>
<accession>A0A7V5PN02</accession>
<dbReference type="InterPro" id="IPR003141">
    <property type="entry name" value="Pol/His_phosphatase_N"/>
</dbReference>
<dbReference type="NCBIfam" id="NF038032">
    <property type="entry name" value="CehA_McbA_metalo"/>
    <property type="match status" value="1"/>
</dbReference>